<feature type="transmembrane region" description="Helical" evidence="6">
    <location>
        <begin position="101"/>
        <end position="120"/>
    </location>
</feature>
<dbReference type="InterPro" id="IPR020846">
    <property type="entry name" value="MFS_dom"/>
</dbReference>
<feature type="transmembrane region" description="Helical" evidence="6">
    <location>
        <begin position="187"/>
        <end position="205"/>
    </location>
</feature>
<evidence type="ECO:0000256" key="3">
    <source>
        <dbReference type="ARBA" id="ARBA00022989"/>
    </source>
</evidence>
<keyword evidence="9" id="KW-1185">Reference proteome</keyword>
<dbReference type="PROSITE" id="PS50850">
    <property type="entry name" value="MFS"/>
    <property type="match status" value="1"/>
</dbReference>
<evidence type="ECO:0000259" key="7">
    <source>
        <dbReference type="PROSITE" id="PS50850"/>
    </source>
</evidence>
<evidence type="ECO:0000313" key="9">
    <source>
        <dbReference type="Proteomes" id="UP001183585"/>
    </source>
</evidence>
<keyword evidence="2 6" id="KW-0812">Transmembrane</keyword>
<feature type="transmembrane region" description="Helical" evidence="6">
    <location>
        <begin position="265"/>
        <end position="286"/>
    </location>
</feature>
<evidence type="ECO:0000256" key="1">
    <source>
        <dbReference type="ARBA" id="ARBA00004651"/>
    </source>
</evidence>
<dbReference type="RefSeq" id="WP_274992425.1">
    <property type="nucleotide sequence ID" value="NZ_JAJQQP010000002.1"/>
</dbReference>
<dbReference type="InterPro" id="IPR011701">
    <property type="entry name" value="MFS"/>
</dbReference>
<keyword evidence="4 6" id="KW-0472">Membrane</keyword>
<feature type="transmembrane region" description="Helical" evidence="6">
    <location>
        <begin position="421"/>
        <end position="442"/>
    </location>
</feature>
<evidence type="ECO:0000256" key="5">
    <source>
        <dbReference type="SAM" id="MobiDB-lite"/>
    </source>
</evidence>
<proteinExistence type="predicted"/>
<dbReference type="Gene3D" id="1.20.1250.20">
    <property type="entry name" value="MFS general substrate transporter like domains"/>
    <property type="match status" value="1"/>
</dbReference>
<feature type="transmembrane region" description="Helical" evidence="6">
    <location>
        <begin position="359"/>
        <end position="381"/>
    </location>
</feature>
<dbReference type="EMBL" id="JAVDYE010000001">
    <property type="protein sequence ID" value="MDR7380694.1"/>
    <property type="molecule type" value="Genomic_DNA"/>
</dbReference>
<feature type="region of interest" description="Disordered" evidence="5">
    <location>
        <begin position="214"/>
        <end position="238"/>
    </location>
</feature>
<protein>
    <submittedName>
        <fullName evidence="8">MFS family permease</fullName>
    </submittedName>
</protein>
<feature type="region of interest" description="Disordered" evidence="5">
    <location>
        <begin position="1"/>
        <end position="25"/>
    </location>
</feature>
<evidence type="ECO:0000313" key="8">
    <source>
        <dbReference type="EMBL" id="MDR7380694.1"/>
    </source>
</evidence>
<keyword evidence="3 6" id="KW-1133">Transmembrane helix</keyword>
<dbReference type="Pfam" id="PF07690">
    <property type="entry name" value="MFS_1"/>
    <property type="match status" value="1"/>
</dbReference>
<feature type="transmembrane region" description="Helical" evidence="6">
    <location>
        <begin position="70"/>
        <end position="89"/>
    </location>
</feature>
<dbReference type="InterPro" id="IPR036259">
    <property type="entry name" value="MFS_trans_sf"/>
</dbReference>
<accession>A0ABU2CH84</accession>
<evidence type="ECO:0000256" key="4">
    <source>
        <dbReference type="ARBA" id="ARBA00023136"/>
    </source>
</evidence>
<feature type="transmembrane region" description="Helical" evidence="6">
    <location>
        <begin position="159"/>
        <end position="181"/>
    </location>
</feature>
<dbReference type="PANTHER" id="PTHR23501:SF154">
    <property type="entry name" value="MULTIDRUG-EFFLUX TRANSPORTER RV1634-RELATED"/>
    <property type="match status" value="1"/>
</dbReference>
<dbReference type="PANTHER" id="PTHR23501">
    <property type="entry name" value="MAJOR FACILITATOR SUPERFAMILY"/>
    <property type="match status" value="1"/>
</dbReference>
<comment type="subcellular location">
    <subcellularLocation>
        <location evidence="1">Cell membrane</location>
        <topology evidence="1">Multi-pass membrane protein</topology>
    </subcellularLocation>
</comment>
<evidence type="ECO:0000256" key="6">
    <source>
        <dbReference type="SAM" id="Phobius"/>
    </source>
</evidence>
<feature type="transmembrane region" description="Helical" evidence="6">
    <location>
        <begin position="292"/>
        <end position="314"/>
    </location>
</feature>
<feature type="transmembrane region" description="Helical" evidence="6">
    <location>
        <begin position="393"/>
        <end position="415"/>
    </location>
</feature>
<feature type="domain" description="Major facilitator superfamily (MFS) profile" evidence="7">
    <location>
        <begin position="36"/>
        <end position="446"/>
    </location>
</feature>
<dbReference type="SUPFAM" id="SSF103473">
    <property type="entry name" value="MFS general substrate transporter"/>
    <property type="match status" value="1"/>
</dbReference>
<organism evidence="8 9">
    <name type="scientific">Promicromonospora iranensis</name>
    <dbReference type="NCBI Taxonomy" id="1105144"/>
    <lineage>
        <taxon>Bacteria</taxon>
        <taxon>Bacillati</taxon>
        <taxon>Actinomycetota</taxon>
        <taxon>Actinomycetes</taxon>
        <taxon>Micrococcales</taxon>
        <taxon>Promicromonosporaceae</taxon>
        <taxon>Promicromonospora</taxon>
    </lineage>
</organism>
<dbReference type="Proteomes" id="UP001183585">
    <property type="component" value="Unassembled WGS sequence"/>
</dbReference>
<comment type="caution">
    <text evidence="8">The sequence shown here is derived from an EMBL/GenBank/DDBJ whole genome shotgun (WGS) entry which is preliminary data.</text>
</comment>
<feature type="transmembrane region" description="Helical" evidence="6">
    <location>
        <begin position="126"/>
        <end position="147"/>
    </location>
</feature>
<feature type="transmembrane region" description="Helical" evidence="6">
    <location>
        <begin position="35"/>
        <end position="58"/>
    </location>
</feature>
<name>A0ABU2CH84_9MICO</name>
<evidence type="ECO:0000256" key="2">
    <source>
        <dbReference type="ARBA" id="ARBA00022692"/>
    </source>
</evidence>
<gene>
    <name evidence="8" type="ORF">J2S48_000209</name>
</gene>
<feature type="transmembrane region" description="Helical" evidence="6">
    <location>
        <begin position="326"/>
        <end position="347"/>
    </location>
</feature>
<reference evidence="8 9" key="1">
    <citation type="submission" date="2023-07" db="EMBL/GenBank/DDBJ databases">
        <title>Sequencing the genomes of 1000 actinobacteria strains.</title>
        <authorList>
            <person name="Klenk H.-P."/>
        </authorList>
    </citation>
    <scope>NUCLEOTIDE SEQUENCE [LARGE SCALE GENOMIC DNA]</scope>
    <source>
        <strain evidence="8 9">DSM 45554</strain>
    </source>
</reference>
<feature type="compositionally biased region" description="Low complexity" evidence="5">
    <location>
        <begin position="1"/>
        <end position="18"/>
    </location>
</feature>
<sequence length="450" mass="44984">MTAVVPPSSPPSSVSSSAPAPPAPSGVLGRGAQRLVLAGMVALCSLGAFESLAVSTAMPTVAVELDGLRHYTLAFAVVFATSVVGMLAAGRWCDRSGPTPAMWTGVALFVVGLVMAGTATDMGAVVAGRAVQGVGNGLFGVALYVLVARVFATERHAAVFSAFAAAWVVPAIVGPGLAGLVVDHVGWRWVFLGAAVLTVPAALLMRPGLTAARGDRPVPATRPATQPDGATQPSAVVDPPTTPPLHALRLALAALRAGRGLPAVVSVRALVSAAFVGAEVLLPLLLVHERHLSPGGAGLVLTVGALGWSGASWVRGRDLLHLSHVGYVRLGGSLLALGMVGATALALPDVPAGVGMALWVLSGGGMGLVYPTLSVLTLELAPPHEQGSASSALQVADAVAAAVASTATGALLWALHDAVGLPAYAAVLALTGLLALGTVLLASRTRPVEE</sequence>